<dbReference type="GO" id="GO:0005737">
    <property type="term" value="C:cytoplasm"/>
    <property type="evidence" value="ECO:0007669"/>
    <property type="project" value="TreeGrafter"/>
</dbReference>
<dbReference type="PANTHER" id="PTHR12112">
    <property type="entry name" value="BNIP - RELATED"/>
    <property type="match status" value="1"/>
</dbReference>
<dbReference type="InterPro" id="IPR038763">
    <property type="entry name" value="DHH_sf"/>
</dbReference>
<dbReference type="Gene3D" id="3.90.1640.10">
    <property type="entry name" value="inorganic pyrophosphatase (n-terminal core)"/>
    <property type="match status" value="1"/>
</dbReference>
<evidence type="ECO:0000313" key="1">
    <source>
        <dbReference type="EMBL" id="KOF63833.1"/>
    </source>
</evidence>
<accession>A0A0L8FIU5</accession>
<dbReference type="OrthoDB" id="19923at2759"/>
<organism evidence="1">
    <name type="scientific">Octopus bimaculoides</name>
    <name type="common">California two-spotted octopus</name>
    <dbReference type="NCBI Taxonomy" id="37653"/>
    <lineage>
        <taxon>Eukaryota</taxon>
        <taxon>Metazoa</taxon>
        <taxon>Spiralia</taxon>
        <taxon>Lophotrochozoa</taxon>
        <taxon>Mollusca</taxon>
        <taxon>Cephalopoda</taxon>
        <taxon>Coleoidea</taxon>
        <taxon>Octopodiformes</taxon>
        <taxon>Octopoda</taxon>
        <taxon>Incirrata</taxon>
        <taxon>Octopodidae</taxon>
        <taxon>Octopus</taxon>
    </lineage>
</organism>
<gene>
    <name evidence="1" type="ORF">OCBIM_22018338mg</name>
</gene>
<dbReference type="EMBL" id="KQ430665">
    <property type="protein sequence ID" value="KOF63833.1"/>
    <property type="molecule type" value="Genomic_DNA"/>
</dbReference>
<name>A0A0L8FIU5_OCTBM</name>
<dbReference type="PANTHER" id="PTHR12112:SF39">
    <property type="entry name" value="EG:152A3.5 PROTEIN (FBGN0003116_PN PROTEIN)"/>
    <property type="match status" value="1"/>
</dbReference>
<sequence length="140" mass="16195">MESYLVQAQEDLAHLFDYKTVHVVLGNESADLDSVISSLVEAFYLSRTNKADDVLIIPVINICRRDVHLRKTLHHVLKQQGTLCDDLIYRDDVDLQKLHFHQKLKLTLVDQNILPLKDVSLEDCVVSVIDHRPRERPESR</sequence>
<dbReference type="SUPFAM" id="SSF64182">
    <property type="entry name" value="DHH phosphoesterases"/>
    <property type="match status" value="1"/>
</dbReference>
<protein>
    <recommendedName>
        <fullName evidence="2">DDH domain-containing protein</fullName>
    </recommendedName>
</protein>
<evidence type="ECO:0008006" key="2">
    <source>
        <dbReference type="Google" id="ProtNLM"/>
    </source>
</evidence>
<dbReference type="AlphaFoldDB" id="A0A0L8FIU5"/>
<reference evidence="1" key="1">
    <citation type="submission" date="2015-07" db="EMBL/GenBank/DDBJ databases">
        <title>MeaNS - Measles Nucleotide Surveillance Program.</title>
        <authorList>
            <person name="Tran T."/>
            <person name="Druce J."/>
        </authorList>
    </citation>
    <scope>NUCLEOTIDE SEQUENCE</scope>
    <source>
        <strain evidence="1">UCB-OBI-ISO-001</strain>
        <tissue evidence="1">Gonad</tissue>
    </source>
</reference>
<proteinExistence type="predicted"/>
<dbReference type="GO" id="GO:0004309">
    <property type="term" value="F:exopolyphosphatase activity"/>
    <property type="evidence" value="ECO:0007669"/>
    <property type="project" value="TreeGrafter"/>
</dbReference>